<keyword evidence="2" id="KW-1185">Reference proteome</keyword>
<gene>
    <name evidence="1" type="ORF">GNZ18_34570</name>
</gene>
<protein>
    <recommendedName>
        <fullName evidence="3">NB-ARC domain-containing protein</fullName>
    </recommendedName>
</protein>
<dbReference type="AlphaFoldDB" id="A0A7K1LB74"/>
<evidence type="ECO:0008006" key="3">
    <source>
        <dbReference type="Google" id="ProtNLM"/>
    </source>
</evidence>
<accession>A0A7K1LB74</accession>
<dbReference type="Proteomes" id="UP000432015">
    <property type="component" value="Unassembled WGS sequence"/>
</dbReference>
<organism evidence="1 2">
    <name type="scientific">Actinomadura litoris</name>
    <dbReference type="NCBI Taxonomy" id="2678616"/>
    <lineage>
        <taxon>Bacteria</taxon>
        <taxon>Bacillati</taxon>
        <taxon>Actinomycetota</taxon>
        <taxon>Actinomycetes</taxon>
        <taxon>Streptosporangiales</taxon>
        <taxon>Thermomonosporaceae</taxon>
        <taxon>Actinomadura</taxon>
    </lineage>
</organism>
<dbReference type="Gene3D" id="3.40.50.300">
    <property type="entry name" value="P-loop containing nucleotide triphosphate hydrolases"/>
    <property type="match status" value="1"/>
</dbReference>
<dbReference type="InterPro" id="IPR027417">
    <property type="entry name" value="P-loop_NTPase"/>
</dbReference>
<sequence>MLDELRRTLQAEAPWPVVQVVAGWGGVGKSEVALQFADRHRDECRLVWWLIAETAQDGRAGLGELRWALCTPLGSAAVQAPRPEAAAWALARLAAHDRWLVIFDNAEHPHLLEPLLR</sequence>
<proteinExistence type="predicted"/>
<comment type="caution">
    <text evidence="1">The sequence shown here is derived from an EMBL/GenBank/DDBJ whole genome shotgun (WGS) entry which is preliminary data.</text>
</comment>
<dbReference type="SUPFAM" id="SSF52540">
    <property type="entry name" value="P-loop containing nucleoside triphosphate hydrolases"/>
    <property type="match status" value="1"/>
</dbReference>
<evidence type="ECO:0000313" key="2">
    <source>
        <dbReference type="Proteomes" id="UP000432015"/>
    </source>
</evidence>
<name>A0A7K1LB74_9ACTN</name>
<evidence type="ECO:0000313" key="1">
    <source>
        <dbReference type="EMBL" id="MUN41677.1"/>
    </source>
</evidence>
<dbReference type="EMBL" id="WOFH01000015">
    <property type="protein sequence ID" value="MUN41677.1"/>
    <property type="molecule type" value="Genomic_DNA"/>
</dbReference>
<reference evidence="1 2" key="1">
    <citation type="submission" date="2019-11" db="EMBL/GenBank/DDBJ databases">
        <authorList>
            <person name="Cao P."/>
        </authorList>
    </citation>
    <scope>NUCLEOTIDE SEQUENCE [LARGE SCALE GENOMIC DNA]</scope>
    <source>
        <strain evidence="1 2">NEAU-AAG5</strain>
    </source>
</reference>